<dbReference type="InterPro" id="IPR001764">
    <property type="entry name" value="Glyco_hydro_3_N"/>
</dbReference>
<dbReference type="Gene3D" id="2.60.40.10">
    <property type="entry name" value="Immunoglobulins"/>
    <property type="match status" value="1"/>
</dbReference>
<dbReference type="Proteomes" id="UP000549113">
    <property type="component" value="Unassembled WGS sequence"/>
</dbReference>
<accession>A0AA40SR55</accession>
<dbReference type="InterPro" id="IPR017853">
    <property type="entry name" value="GH"/>
</dbReference>
<feature type="domain" description="PA14" evidence="3">
    <location>
        <begin position="403"/>
        <end position="552"/>
    </location>
</feature>
<dbReference type="PANTHER" id="PTHR42715:SF10">
    <property type="entry name" value="BETA-GLUCOSIDASE"/>
    <property type="match status" value="1"/>
</dbReference>
<dbReference type="PROSITE" id="PS51820">
    <property type="entry name" value="PA14"/>
    <property type="match status" value="1"/>
</dbReference>
<keyword evidence="4" id="KW-0326">Glycosidase</keyword>
<dbReference type="GO" id="GO:0005975">
    <property type="term" value="P:carbohydrate metabolic process"/>
    <property type="evidence" value="ECO:0007669"/>
    <property type="project" value="InterPro"/>
</dbReference>
<keyword evidence="2 4" id="KW-0378">Hydrolase</keyword>
<comment type="similarity">
    <text evidence="1">Belongs to the glycosyl hydrolase 3 family.</text>
</comment>
<reference evidence="4 5" key="1">
    <citation type="submission" date="2020-08" db="EMBL/GenBank/DDBJ databases">
        <title>Sequencing the genomes of 1000 actinobacteria strains.</title>
        <authorList>
            <person name="Klenk H.-P."/>
        </authorList>
    </citation>
    <scope>NUCLEOTIDE SEQUENCE [LARGE SCALE GENOMIC DNA]</scope>
    <source>
        <strain evidence="4 5">DSM 19600</strain>
    </source>
</reference>
<dbReference type="PRINTS" id="PR00133">
    <property type="entry name" value="GLHYDRLASE3"/>
</dbReference>
<dbReference type="Gene3D" id="2.60.120.260">
    <property type="entry name" value="Galactose-binding domain-like"/>
    <property type="match status" value="1"/>
</dbReference>
<dbReference type="SUPFAM" id="SSF52279">
    <property type="entry name" value="Beta-D-glucan exohydrolase, C-terminal domain"/>
    <property type="match status" value="1"/>
</dbReference>
<dbReference type="InterPro" id="IPR036881">
    <property type="entry name" value="Glyco_hydro_3_C_sf"/>
</dbReference>
<dbReference type="Pfam" id="PF01915">
    <property type="entry name" value="Glyco_hydro_3_C"/>
    <property type="match status" value="1"/>
</dbReference>
<dbReference type="Gene3D" id="3.40.50.1700">
    <property type="entry name" value="Glycoside hydrolase family 3 C-terminal domain"/>
    <property type="match status" value="1"/>
</dbReference>
<dbReference type="EMBL" id="JACIFH010000001">
    <property type="protein sequence ID" value="MBB4140799.1"/>
    <property type="molecule type" value="Genomic_DNA"/>
</dbReference>
<dbReference type="Gene3D" id="3.20.20.300">
    <property type="entry name" value="Glycoside hydrolase, family 3, N-terminal domain"/>
    <property type="match status" value="1"/>
</dbReference>
<organism evidence="4 5">
    <name type="scientific">Microbacterium invictum</name>
    <dbReference type="NCBI Taxonomy" id="515415"/>
    <lineage>
        <taxon>Bacteria</taxon>
        <taxon>Bacillati</taxon>
        <taxon>Actinomycetota</taxon>
        <taxon>Actinomycetes</taxon>
        <taxon>Micrococcales</taxon>
        <taxon>Microbacteriaceae</taxon>
        <taxon>Microbacterium</taxon>
    </lineage>
</organism>
<evidence type="ECO:0000256" key="2">
    <source>
        <dbReference type="ARBA" id="ARBA00022801"/>
    </source>
</evidence>
<dbReference type="PANTHER" id="PTHR42715">
    <property type="entry name" value="BETA-GLUCOSIDASE"/>
    <property type="match status" value="1"/>
</dbReference>
<name>A0AA40SR55_9MICO</name>
<gene>
    <name evidence="4" type="ORF">BKA10_002593</name>
</gene>
<evidence type="ECO:0000256" key="1">
    <source>
        <dbReference type="ARBA" id="ARBA00005336"/>
    </source>
</evidence>
<evidence type="ECO:0000313" key="4">
    <source>
        <dbReference type="EMBL" id="MBB4140799.1"/>
    </source>
</evidence>
<evidence type="ECO:0000313" key="5">
    <source>
        <dbReference type="Proteomes" id="UP000549113"/>
    </source>
</evidence>
<dbReference type="InterPro" id="IPR013783">
    <property type="entry name" value="Ig-like_fold"/>
</dbReference>
<dbReference type="GO" id="GO:0008422">
    <property type="term" value="F:beta-glucosidase activity"/>
    <property type="evidence" value="ECO:0007669"/>
    <property type="project" value="UniProtKB-EC"/>
</dbReference>
<keyword evidence="5" id="KW-1185">Reference proteome</keyword>
<dbReference type="SMART" id="SM01217">
    <property type="entry name" value="Fn3_like"/>
    <property type="match status" value="1"/>
</dbReference>
<sequence>MMSTSSTTAQTGAVDHLRPLLGRLTLDEKVSLIQGADFWTTVALPSIGLRAMTFSDGPAGVRGPRWDEREPSLNLPSGSALAASWDVDLAFRYGAAAASEARRKGVDVVLGPTINLHRSPLGGRHFECLSEDPQLTGQMAAGYVRGMQANGVAATPKHYVANDSETDRFTVDVQPGDRALRELYLIPFEWAVRAGAWSLMSAYNAVDGVTMTENDLLETPLNSEWGFDGVVVSDWTAVRSIDAVAAAQDLAMPGPSPVWAQLAEAVKDGRVREADIDRKVLRLLLLAERVGALDGSPSAAPAIIDGVALARQASVEGAVLLKNDGILPLAAEKRQRVAVIGQNAREARTQGGGSATVIPEHVVSPLDGLRAALADAEVSFEIGAVVQEGVAPLSLDEMTNPRTGDRGLLVEFVDSDDNVLFAEDRRSSALVYFGGDAPVATAHHLIMRTVYTPSASGINLLGFASGNHGRLYLDDQLVVDDQPVIEGTDLGASFLNPPSLTARIDAVEGQAIDIRAEFTMVGLDSPLVGVFSGTLGLAPVETDPDILIERAVAAATSADVAVVVVGTNAKVESEGYDRTDLNLPGLQDDLVRAVAAANPRTVVVVNAGAPVSLPWVDDVAAVLLGYFGGQEFGAAIADIITGAEEPGGRLPTTWPAALADVPVVDVVPTDGVLTYTEGIHIGYRAWLKSDVPPAFPFGHGLGYTEWNWSDATADADSSVVRVTLANTGHRAGKQVVQVYAERADSSVDRPVRWLVGFAVARSEAGESASVDIPVPSRALAYWDDQWVVEPGAYTLRIGPSVEDLPLELEWTLNG</sequence>
<evidence type="ECO:0000259" key="3">
    <source>
        <dbReference type="PROSITE" id="PS51820"/>
    </source>
</evidence>
<dbReference type="EC" id="3.2.1.21" evidence="4"/>
<dbReference type="Pfam" id="PF00933">
    <property type="entry name" value="Glyco_hydro_3"/>
    <property type="match status" value="1"/>
</dbReference>
<dbReference type="InterPro" id="IPR037524">
    <property type="entry name" value="PA14/GLEYA"/>
</dbReference>
<protein>
    <submittedName>
        <fullName evidence="4">Beta-glucosidase</fullName>
        <ecNumber evidence="4">3.2.1.21</ecNumber>
    </submittedName>
</protein>
<dbReference type="SUPFAM" id="SSF51445">
    <property type="entry name" value="(Trans)glycosidases"/>
    <property type="match status" value="1"/>
</dbReference>
<dbReference type="InterPro" id="IPR002772">
    <property type="entry name" value="Glyco_hydro_3_C"/>
</dbReference>
<dbReference type="InterPro" id="IPR050288">
    <property type="entry name" value="Cellulose_deg_GH3"/>
</dbReference>
<dbReference type="Pfam" id="PF14310">
    <property type="entry name" value="Fn3-like"/>
    <property type="match status" value="1"/>
</dbReference>
<dbReference type="AlphaFoldDB" id="A0AA40SR55"/>
<dbReference type="InterPro" id="IPR026891">
    <property type="entry name" value="Fn3-like"/>
</dbReference>
<proteinExistence type="inferred from homology"/>
<dbReference type="InterPro" id="IPR036962">
    <property type="entry name" value="Glyco_hydro_3_N_sf"/>
</dbReference>
<comment type="caution">
    <text evidence="4">The sequence shown here is derived from an EMBL/GenBank/DDBJ whole genome shotgun (WGS) entry which is preliminary data.</text>
</comment>